<reference evidence="2 4" key="1">
    <citation type="submission" date="2015-03" db="EMBL/GenBank/DDBJ databases">
        <authorList>
            <person name="Hassan Y.I."/>
            <person name="Lepp D."/>
            <person name="Zhou T."/>
        </authorList>
    </citation>
    <scope>NUCLEOTIDE SEQUENCE [LARGE SCALE GENOMIC DNA]</scope>
    <source>
        <strain evidence="2 4">DSM 17137</strain>
    </source>
</reference>
<dbReference type="Proteomes" id="UP000033608">
    <property type="component" value="Unassembled WGS sequence"/>
</dbReference>
<evidence type="ECO:0000256" key="1">
    <source>
        <dbReference type="SAM" id="Phobius"/>
    </source>
</evidence>
<dbReference type="AlphaFoldDB" id="A0A0F5L3N4"/>
<dbReference type="Pfam" id="PF10947">
    <property type="entry name" value="DUF2628"/>
    <property type="match status" value="1"/>
</dbReference>
<dbReference type="STRING" id="1121477.SAMN02745223_01981"/>
<dbReference type="EMBL" id="FQVC01000005">
    <property type="protein sequence ID" value="SHF18521.1"/>
    <property type="molecule type" value="Genomic_DNA"/>
</dbReference>
<sequence>MTLYAIFAPRPGKPAAPRAIPEKFSWLAALLPPVFAIVHGLWLELIAFIVLVAALAYLGDWIGASATGWLYLALALWCGLAAASLRRHGLAWRGWRHRGDVVAPTADLARLSFLQAER</sequence>
<keyword evidence="1" id="KW-0472">Membrane</keyword>
<proteinExistence type="predicted"/>
<evidence type="ECO:0000313" key="5">
    <source>
        <dbReference type="Proteomes" id="UP000184533"/>
    </source>
</evidence>
<evidence type="ECO:0008006" key="6">
    <source>
        <dbReference type="Google" id="ProtNLM"/>
    </source>
</evidence>
<evidence type="ECO:0000313" key="3">
    <source>
        <dbReference type="EMBL" id="SHF18521.1"/>
    </source>
</evidence>
<keyword evidence="1" id="KW-0812">Transmembrane</keyword>
<dbReference type="InterPro" id="IPR024399">
    <property type="entry name" value="DUF2628"/>
</dbReference>
<feature type="transmembrane region" description="Helical" evidence="1">
    <location>
        <begin position="26"/>
        <end position="57"/>
    </location>
</feature>
<dbReference type="OrthoDB" id="7951051at2"/>
<reference evidence="3 5" key="2">
    <citation type="submission" date="2016-11" db="EMBL/GenBank/DDBJ databases">
        <authorList>
            <person name="Jaros S."/>
            <person name="Januszkiewicz K."/>
            <person name="Wedrychowicz H."/>
        </authorList>
    </citation>
    <scope>NUCLEOTIDE SEQUENCE [LARGE SCALE GENOMIC DNA]</scope>
    <source>
        <strain evidence="3 5">DSM 17137</strain>
    </source>
</reference>
<protein>
    <recommendedName>
        <fullName evidence="6">DUF2628 domain-containing protein</fullName>
    </recommendedName>
</protein>
<keyword evidence="1" id="KW-1133">Transmembrane helix</keyword>
<dbReference type="Proteomes" id="UP000184533">
    <property type="component" value="Unassembled WGS sequence"/>
</dbReference>
<dbReference type="EMBL" id="LAJF01000156">
    <property type="protein sequence ID" value="KKB76227.1"/>
    <property type="molecule type" value="Genomic_DNA"/>
</dbReference>
<accession>A0A0F5L3N4</accession>
<organism evidence="2 4">
    <name type="scientific">Devosia limi DSM 17137</name>
    <dbReference type="NCBI Taxonomy" id="1121477"/>
    <lineage>
        <taxon>Bacteria</taxon>
        <taxon>Pseudomonadati</taxon>
        <taxon>Pseudomonadota</taxon>
        <taxon>Alphaproteobacteria</taxon>
        <taxon>Hyphomicrobiales</taxon>
        <taxon>Devosiaceae</taxon>
        <taxon>Devosia</taxon>
    </lineage>
</organism>
<name>A0A0F5L3N4_9HYPH</name>
<evidence type="ECO:0000313" key="2">
    <source>
        <dbReference type="EMBL" id="KKB76227.1"/>
    </source>
</evidence>
<evidence type="ECO:0000313" key="4">
    <source>
        <dbReference type="Proteomes" id="UP000033608"/>
    </source>
</evidence>
<keyword evidence="4" id="KW-1185">Reference proteome</keyword>
<dbReference type="PATRIC" id="fig|1121477.3.peg.993"/>
<dbReference type="RefSeq" id="WP_046137234.1">
    <property type="nucleotide sequence ID" value="NZ_FQVC01000005.1"/>
</dbReference>
<feature type="transmembrane region" description="Helical" evidence="1">
    <location>
        <begin position="69"/>
        <end position="86"/>
    </location>
</feature>
<gene>
    <name evidence="3" type="ORF">SAMN02745223_01981</name>
    <name evidence="2" type="ORF">VW29_21025</name>
</gene>